<proteinExistence type="predicted"/>
<accession>A0AAW1K7K0</accession>
<sequence length="113" mass="12747">MCNTQTSHSLLQILLVLTNSITRPHQNHSLISHQNHSLILIIITINHSLIILTKIIRSSSTTNHSSSTINHSSSPNKSKLIIHSLIDSHPHQFIRSNVLRPPVSSILYHCFYC</sequence>
<protein>
    <submittedName>
        <fullName evidence="1">Uncharacterized protein</fullName>
    </submittedName>
</protein>
<dbReference type="AlphaFoldDB" id="A0AAW1K7K0"/>
<reference evidence="1" key="1">
    <citation type="submission" date="2024-03" db="EMBL/GenBank/DDBJ databases">
        <title>WGS assembly of Saponaria officinalis var. Norfolk2.</title>
        <authorList>
            <person name="Jenkins J."/>
            <person name="Shu S."/>
            <person name="Grimwood J."/>
            <person name="Barry K."/>
            <person name="Goodstein D."/>
            <person name="Schmutz J."/>
            <person name="Leebens-Mack J."/>
            <person name="Osbourn A."/>
        </authorList>
    </citation>
    <scope>NUCLEOTIDE SEQUENCE [LARGE SCALE GENOMIC DNA]</scope>
    <source>
        <strain evidence="1">JIC</strain>
    </source>
</reference>
<gene>
    <name evidence="1" type="ORF">RND81_06G069600</name>
</gene>
<dbReference type="EMBL" id="JBDFQZ010000006">
    <property type="protein sequence ID" value="KAK9714068.1"/>
    <property type="molecule type" value="Genomic_DNA"/>
</dbReference>
<keyword evidence="2" id="KW-1185">Reference proteome</keyword>
<evidence type="ECO:0000313" key="1">
    <source>
        <dbReference type="EMBL" id="KAK9714068.1"/>
    </source>
</evidence>
<comment type="caution">
    <text evidence="1">The sequence shown here is derived from an EMBL/GenBank/DDBJ whole genome shotgun (WGS) entry which is preliminary data.</text>
</comment>
<name>A0AAW1K7K0_SAPOF</name>
<organism evidence="1 2">
    <name type="scientific">Saponaria officinalis</name>
    <name type="common">Common soapwort</name>
    <name type="synonym">Lychnis saponaria</name>
    <dbReference type="NCBI Taxonomy" id="3572"/>
    <lineage>
        <taxon>Eukaryota</taxon>
        <taxon>Viridiplantae</taxon>
        <taxon>Streptophyta</taxon>
        <taxon>Embryophyta</taxon>
        <taxon>Tracheophyta</taxon>
        <taxon>Spermatophyta</taxon>
        <taxon>Magnoliopsida</taxon>
        <taxon>eudicotyledons</taxon>
        <taxon>Gunneridae</taxon>
        <taxon>Pentapetalae</taxon>
        <taxon>Caryophyllales</taxon>
        <taxon>Caryophyllaceae</taxon>
        <taxon>Caryophylleae</taxon>
        <taxon>Saponaria</taxon>
    </lineage>
</organism>
<evidence type="ECO:0000313" key="2">
    <source>
        <dbReference type="Proteomes" id="UP001443914"/>
    </source>
</evidence>
<dbReference type="Proteomes" id="UP001443914">
    <property type="component" value="Unassembled WGS sequence"/>
</dbReference>